<keyword evidence="4" id="KW-1185">Reference proteome</keyword>
<sequence length="428" mass="46054">MIIVGASALFIIGQVVYFSQLFFERAIEDGVSEVAIAGPSNIPWDLSVGINSEVASTIVVGVGAFVFTINVAVFAARLTAPHDEASILDLARWQNRMQGLAPLACWVALAVTFTQIPQNVGLGLGLLFVSGLAISASDLRLAGRLAALKLELRVSEKFSDYADKQYENLLHALPEKLRPVDAENPPKMSTAIGNAVTPIIVAVSIGALAIVHIWHSDPFFQSIDEESLGVTGNLALLIMMWIILFITTGGAMLMMVFAMAAKIIKDAGLQPSLTGSRGIGTRSMWAQWATIPLAIILIIFFPIVFDFTLDHILLSGLIVLLCCAIQYLLIQTAMRTGRGPGMAAVWLAVADRHEDKELARTQLNAATLAHQKAVERQESLAGMGSINTWSPDAKEPTEPALNDSGRRSSPSTWMRRIILAAKNAASAE</sequence>
<keyword evidence="2" id="KW-1133">Transmembrane helix</keyword>
<keyword evidence="2" id="KW-0812">Transmembrane</keyword>
<gene>
    <name evidence="3" type="ORF">ACFSFX_08810</name>
</gene>
<keyword evidence="2" id="KW-0472">Membrane</keyword>
<dbReference type="EMBL" id="JBHUGA010000024">
    <property type="protein sequence ID" value="MFD1846695.1"/>
    <property type="molecule type" value="Genomic_DNA"/>
</dbReference>
<evidence type="ECO:0000256" key="2">
    <source>
        <dbReference type="SAM" id="Phobius"/>
    </source>
</evidence>
<comment type="caution">
    <text evidence="3">The sequence shown here is derived from an EMBL/GenBank/DDBJ whole genome shotgun (WGS) entry which is preliminary data.</text>
</comment>
<feature type="transmembrane region" description="Helical" evidence="2">
    <location>
        <begin position="285"/>
        <end position="305"/>
    </location>
</feature>
<organism evidence="3 4">
    <name type="scientific">Arthrobacter flavus</name>
    <dbReference type="NCBI Taxonomy" id="95172"/>
    <lineage>
        <taxon>Bacteria</taxon>
        <taxon>Bacillati</taxon>
        <taxon>Actinomycetota</taxon>
        <taxon>Actinomycetes</taxon>
        <taxon>Micrococcales</taxon>
        <taxon>Micrococcaceae</taxon>
        <taxon>Arthrobacter</taxon>
    </lineage>
</organism>
<reference evidence="4" key="1">
    <citation type="journal article" date="2019" name="Int. J. Syst. Evol. Microbiol.">
        <title>The Global Catalogue of Microorganisms (GCM) 10K type strain sequencing project: providing services to taxonomists for standard genome sequencing and annotation.</title>
        <authorList>
            <consortium name="The Broad Institute Genomics Platform"/>
            <consortium name="The Broad Institute Genome Sequencing Center for Infectious Disease"/>
            <person name="Wu L."/>
            <person name="Ma J."/>
        </authorList>
    </citation>
    <scope>NUCLEOTIDE SEQUENCE [LARGE SCALE GENOMIC DNA]</scope>
    <source>
        <strain evidence="4">JCM 11496</strain>
    </source>
</reference>
<protein>
    <submittedName>
        <fullName evidence="3">Uncharacterized protein</fullName>
    </submittedName>
</protein>
<feature type="region of interest" description="Disordered" evidence="1">
    <location>
        <begin position="384"/>
        <end position="412"/>
    </location>
</feature>
<name>A0ABW4Q7K9_9MICC</name>
<dbReference type="Proteomes" id="UP001597307">
    <property type="component" value="Unassembled WGS sequence"/>
</dbReference>
<feature type="transmembrane region" description="Helical" evidence="2">
    <location>
        <begin position="54"/>
        <end position="78"/>
    </location>
</feature>
<evidence type="ECO:0000313" key="4">
    <source>
        <dbReference type="Proteomes" id="UP001597307"/>
    </source>
</evidence>
<feature type="transmembrane region" description="Helical" evidence="2">
    <location>
        <begin position="122"/>
        <end position="143"/>
    </location>
</feature>
<feature type="transmembrane region" description="Helical" evidence="2">
    <location>
        <begin position="311"/>
        <end position="330"/>
    </location>
</feature>
<evidence type="ECO:0000313" key="3">
    <source>
        <dbReference type="EMBL" id="MFD1846695.1"/>
    </source>
</evidence>
<evidence type="ECO:0000256" key="1">
    <source>
        <dbReference type="SAM" id="MobiDB-lite"/>
    </source>
</evidence>
<dbReference type="RefSeq" id="WP_343878629.1">
    <property type="nucleotide sequence ID" value="NZ_BAAAIJ010000022.1"/>
</dbReference>
<accession>A0ABW4Q7K9</accession>
<feature type="transmembrane region" description="Helical" evidence="2">
    <location>
        <begin position="195"/>
        <end position="214"/>
    </location>
</feature>
<feature type="transmembrane region" description="Helical" evidence="2">
    <location>
        <begin position="99"/>
        <end position="116"/>
    </location>
</feature>
<feature type="transmembrane region" description="Helical" evidence="2">
    <location>
        <begin position="234"/>
        <end position="264"/>
    </location>
</feature>
<proteinExistence type="predicted"/>